<evidence type="ECO:0000313" key="3">
    <source>
        <dbReference type="EMBL" id="OTG26424.1"/>
    </source>
</evidence>
<reference evidence="3" key="2">
    <citation type="submission" date="2017-02" db="EMBL/GenBank/DDBJ databases">
        <title>Sunflower complete genome.</title>
        <authorList>
            <person name="Langlade N."/>
            <person name="Munos S."/>
        </authorList>
    </citation>
    <scope>NUCLEOTIDE SEQUENCE [LARGE SCALE GENOMIC DNA]</scope>
    <source>
        <tissue evidence="3">Leaves</tissue>
    </source>
</reference>
<dbReference type="InParanoid" id="A0A251UTK0"/>
<name>A0A251UTK0_HELAN</name>
<reference evidence="2" key="3">
    <citation type="submission" date="2020-06" db="EMBL/GenBank/DDBJ databases">
        <title>Helianthus annuus Genome sequencing and assembly Release 2.</title>
        <authorList>
            <person name="Gouzy J."/>
            <person name="Langlade N."/>
            <person name="Munos S."/>
        </authorList>
    </citation>
    <scope>NUCLEOTIDE SEQUENCE</scope>
    <source>
        <tissue evidence="2">Leaves</tissue>
    </source>
</reference>
<dbReference type="Gramene" id="mRNA:HanXRQr2_Chr09g0369091">
    <property type="protein sequence ID" value="CDS:HanXRQr2_Chr09g0369091.1"/>
    <property type="gene ID" value="HanXRQr2_Chr09g0369091"/>
</dbReference>
<dbReference type="PANTHER" id="PTHR45786:SF74">
    <property type="entry name" value="ATP-DEPENDENT DNA HELICASE"/>
    <property type="match status" value="1"/>
</dbReference>
<dbReference type="OMA" id="ANYECEY"/>
<dbReference type="EMBL" id="CM007894">
    <property type="protein sequence ID" value="OTG26424.1"/>
    <property type="molecule type" value="Genomic_DNA"/>
</dbReference>
<dbReference type="STRING" id="4232.A0A251UTK0"/>
<reference evidence="2 4" key="1">
    <citation type="journal article" date="2017" name="Nature">
        <title>The sunflower genome provides insights into oil metabolism, flowering and Asterid evolution.</title>
        <authorList>
            <person name="Badouin H."/>
            <person name="Gouzy J."/>
            <person name="Grassa C.J."/>
            <person name="Murat F."/>
            <person name="Staton S.E."/>
            <person name="Cottret L."/>
            <person name="Lelandais-Briere C."/>
            <person name="Owens G.L."/>
            <person name="Carrere S."/>
            <person name="Mayjonade B."/>
            <person name="Legrand L."/>
            <person name="Gill N."/>
            <person name="Kane N.C."/>
            <person name="Bowers J.E."/>
            <person name="Hubner S."/>
            <person name="Bellec A."/>
            <person name="Berard A."/>
            <person name="Berges H."/>
            <person name="Blanchet N."/>
            <person name="Boniface M.C."/>
            <person name="Brunel D."/>
            <person name="Catrice O."/>
            <person name="Chaidir N."/>
            <person name="Claudel C."/>
            <person name="Donnadieu C."/>
            <person name="Faraut T."/>
            <person name="Fievet G."/>
            <person name="Helmstetter N."/>
            <person name="King M."/>
            <person name="Knapp S.J."/>
            <person name="Lai Z."/>
            <person name="Le Paslier M.C."/>
            <person name="Lippi Y."/>
            <person name="Lorenzon L."/>
            <person name="Mandel J.R."/>
            <person name="Marage G."/>
            <person name="Marchand G."/>
            <person name="Marquand E."/>
            <person name="Bret-Mestries E."/>
            <person name="Morien E."/>
            <person name="Nambeesan S."/>
            <person name="Nguyen T."/>
            <person name="Pegot-Espagnet P."/>
            <person name="Pouilly N."/>
            <person name="Raftis F."/>
            <person name="Sallet E."/>
            <person name="Schiex T."/>
            <person name="Thomas J."/>
            <person name="Vandecasteele C."/>
            <person name="Vares D."/>
            <person name="Vear F."/>
            <person name="Vautrin S."/>
            <person name="Crespi M."/>
            <person name="Mangin B."/>
            <person name="Burke J.M."/>
            <person name="Salse J."/>
            <person name="Munos S."/>
            <person name="Vincourt P."/>
            <person name="Rieseberg L.H."/>
            <person name="Langlade N.B."/>
        </authorList>
    </citation>
    <scope>NUCLEOTIDE SEQUENCE [LARGE SCALE GENOMIC DNA]</scope>
    <source>
        <strain evidence="4">cv. SF193</strain>
        <tissue evidence="2">Leaves</tissue>
    </source>
</reference>
<dbReference type="AlphaFoldDB" id="A0A251UTK0"/>
<gene>
    <name evidence="3" type="ORF">HannXRQ_Chr05g0158511</name>
    <name evidence="2" type="ORF">HanXRQr2_Chr09g0369091</name>
</gene>
<dbReference type="Proteomes" id="UP000215914">
    <property type="component" value="Chromosome 5"/>
</dbReference>
<organism evidence="3 4">
    <name type="scientific">Helianthus annuus</name>
    <name type="common">Common sunflower</name>
    <dbReference type="NCBI Taxonomy" id="4232"/>
    <lineage>
        <taxon>Eukaryota</taxon>
        <taxon>Viridiplantae</taxon>
        <taxon>Streptophyta</taxon>
        <taxon>Embryophyta</taxon>
        <taxon>Tracheophyta</taxon>
        <taxon>Spermatophyta</taxon>
        <taxon>Magnoliopsida</taxon>
        <taxon>eudicotyledons</taxon>
        <taxon>Gunneridae</taxon>
        <taxon>Pentapetalae</taxon>
        <taxon>asterids</taxon>
        <taxon>campanulids</taxon>
        <taxon>Asterales</taxon>
        <taxon>Asteraceae</taxon>
        <taxon>Asteroideae</taxon>
        <taxon>Heliantheae alliance</taxon>
        <taxon>Heliantheae</taxon>
        <taxon>Helianthus</taxon>
    </lineage>
</organism>
<proteinExistence type="predicted"/>
<keyword evidence="4" id="KW-1185">Reference proteome</keyword>
<sequence>MSGRKRQRVSSTVLSNTASTSTGPHSSTSYVDNGDCENVCQFCGALFWLDERVASRSYTGGLGYNQCCRGGLVVLSLPRRPFTTLIHLYQQAEFMTNIRAYNAMFSMTSFGANVDEHVNCGSGPYVFKIGGQIHHWIGSLCPPDDERPRFLQMYIYDTDNEVSNRLNCFSNEGNSTLSSMDFDSYNLLGF</sequence>
<dbReference type="EMBL" id="MNCJ02000324">
    <property type="protein sequence ID" value="KAF5789263.1"/>
    <property type="molecule type" value="Genomic_DNA"/>
</dbReference>
<protein>
    <recommendedName>
        <fullName evidence="5">Helitron helicase-like domain-containing protein</fullName>
    </recommendedName>
</protein>
<evidence type="ECO:0008006" key="5">
    <source>
        <dbReference type="Google" id="ProtNLM"/>
    </source>
</evidence>
<evidence type="ECO:0000313" key="2">
    <source>
        <dbReference type="EMBL" id="KAF5789263.1"/>
    </source>
</evidence>
<evidence type="ECO:0000313" key="4">
    <source>
        <dbReference type="Proteomes" id="UP000215914"/>
    </source>
</evidence>
<feature type="region of interest" description="Disordered" evidence="1">
    <location>
        <begin position="1"/>
        <end position="29"/>
    </location>
</feature>
<dbReference type="PANTHER" id="PTHR45786">
    <property type="entry name" value="DNA BINDING PROTEIN-LIKE"/>
    <property type="match status" value="1"/>
</dbReference>
<evidence type="ECO:0000256" key="1">
    <source>
        <dbReference type="SAM" id="MobiDB-lite"/>
    </source>
</evidence>
<accession>A0A251UTK0</accession>
<feature type="compositionally biased region" description="Polar residues" evidence="1">
    <location>
        <begin position="9"/>
        <end position="29"/>
    </location>
</feature>